<sequence>MGAAWEASGNFNQSKASGSSDSAAIQSGLFAGEGGYHIEADSIHLKGGAITSTAPKEQNELTAKRLTFENIQNQSSYSASNVSLSGSYGSDSPSEPPDNADFRQTNLGKAFARSAGKNGTDFNPGLPQYEKGGDNSTTYATLSEGRLNIGGKETTTQELGINSDSSNAHRAVAALPDLAKITEKQQIIAKATSDIVSAAHTFSSNRQKTAAKNKAKAEAEFEGRLKAQNDGSYEAYAKLDETERQKILINYSETYRKADAEAQNWGVGGKHSRALNAGITLATGLLGGQSGLQSAVNAAAPYASEAIGRTFGHGENKNETAQAVGHFLLGAAIARVNGGNFAAGGSAAVAAEKAAEHLAQRYNDGKTAIDPQTGEFNANLLPEHIKEEIKSKSGVIASLTGAAIGGTPVDVQTGGAVGQNAVENNHLLAGQRIQMNAEFRACKADWRCEFEVDKKWEKIGLNNMRKLHAACDKGINTAACQNLRNQIDRSTYQGKRDYNYPTGLELKGELSGALGVGVQVNAKVIVTLGNRGSSVQAEGGVGLGLGAKVSVGGNTQRRNVEMDENKSLAVSTEYILANPKFGSSPQDANASLGTKAEIEGKIGILNINTSFHGGREYKPNGTSSIYKGGEAKVSLNTQIGSGIMFKWDIWNGKSRQFKKDFRNKEGQKHEHKLK</sequence>
<comment type="subcellular location">
    <subcellularLocation>
        <location evidence="1">Target cell</location>
        <location evidence="1">Target cell cytoplasm</location>
    </subcellularLocation>
</comment>
<keyword evidence="3" id="KW-1266">Target cell cytoplasm</keyword>
<evidence type="ECO:0000256" key="1">
    <source>
        <dbReference type="ARBA" id="ARBA00004219"/>
    </source>
</evidence>
<feature type="domain" description="VENN motif-containing" evidence="6">
    <location>
        <begin position="382"/>
        <end position="428"/>
    </location>
</feature>
<feature type="compositionally biased region" description="Polar residues" evidence="5">
    <location>
        <begin position="9"/>
        <end position="23"/>
    </location>
</feature>
<evidence type="ECO:0000256" key="2">
    <source>
        <dbReference type="ARBA" id="ARBA00022656"/>
    </source>
</evidence>
<evidence type="ECO:0000313" key="8">
    <source>
        <dbReference type="Proteomes" id="UP000008723"/>
    </source>
</evidence>
<evidence type="ECO:0000256" key="3">
    <source>
        <dbReference type="ARBA" id="ARBA00022913"/>
    </source>
</evidence>
<evidence type="ECO:0000259" key="6">
    <source>
        <dbReference type="Pfam" id="PF04829"/>
    </source>
</evidence>
<feature type="region of interest" description="Disordered" evidence="5">
    <location>
        <begin position="1"/>
        <end position="23"/>
    </location>
</feature>
<dbReference type="RefSeq" id="WP_013449105.1">
    <property type="nucleotide sequence ID" value="NC_014752.1"/>
</dbReference>
<keyword evidence="4" id="KW-0843">Virulence</keyword>
<dbReference type="eggNOG" id="COG2268">
    <property type="taxonomic scope" value="Bacteria"/>
</dbReference>
<dbReference type="GO" id="GO:0090729">
    <property type="term" value="F:toxin activity"/>
    <property type="evidence" value="ECO:0007669"/>
    <property type="project" value="UniProtKB-KW"/>
</dbReference>
<dbReference type="EMBL" id="FN995097">
    <property type="protein sequence ID" value="CBN87500.1"/>
    <property type="molecule type" value="Genomic_DNA"/>
</dbReference>
<evidence type="ECO:0000256" key="5">
    <source>
        <dbReference type="SAM" id="MobiDB-lite"/>
    </source>
</evidence>
<name>E4ZDR6_NEIL0</name>
<dbReference type="Pfam" id="PF04829">
    <property type="entry name" value="PT-VENN"/>
    <property type="match status" value="1"/>
</dbReference>
<dbReference type="HOGENOM" id="CLU_407595_0_0_4"/>
<accession>E4ZDR6</accession>
<feature type="region of interest" description="Disordered" evidence="5">
    <location>
        <begin position="79"/>
        <end position="133"/>
    </location>
</feature>
<dbReference type="AlphaFoldDB" id="E4ZDR6"/>
<evidence type="ECO:0000256" key="4">
    <source>
        <dbReference type="ARBA" id="ARBA00023026"/>
    </source>
</evidence>
<dbReference type="Proteomes" id="UP000008723">
    <property type="component" value="Chromosome"/>
</dbReference>
<gene>
    <name evidence="7" type="ordered locus">NLA_12790</name>
</gene>
<feature type="compositionally biased region" description="Low complexity" evidence="5">
    <location>
        <begin position="79"/>
        <end position="93"/>
    </location>
</feature>
<proteinExistence type="predicted"/>
<evidence type="ECO:0000313" key="7">
    <source>
        <dbReference type="EMBL" id="CBN87500.1"/>
    </source>
</evidence>
<protein>
    <recommendedName>
        <fullName evidence="6">VENN motif-containing domain-containing protein</fullName>
    </recommendedName>
</protein>
<dbReference type="InterPro" id="IPR006914">
    <property type="entry name" value="VENN_dom"/>
</dbReference>
<reference evidence="7 8" key="1">
    <citation type="journal article" date="2010" name="BMC Genomics">
        <title>Independent evolution of the core and accessory gene sets in the genus Neisseria: insights gained from the genome of Neisseria lactamica isolate 020-06.</title>
        <authorList>
            <person name="Bennett J.S."/>
            <person name="Bentley S.D."/>
            <person name="Vernikos G.S."/>
            <person name="Quail M.A."/>
            <person name="Cherevach I."/>
            <person name="White B."/>
            <person name="Parkhill J."/>
            <person name="Maiden M.C."/>
        </authorList>
    </citation>
    <scope>NUCLEOTIDE SEQUENCE [LARGE SCALE GENOMIC DNA]</scope>
    <source>
        <strain evidence="7 8">020-06</strain>
    </source>
</reference>
<keyword evidence="2" id="KW-0800">Toxin</keyword>
<dbReference type="KEGG" id="nla:NLA_12790"/>
<organism evidence="7 8">
    <name type="scientific">Neisseria lactamica (strain 020-06)</name>
    <dbReference type="NCBI Taxonomy" id="489653"/>
    <lineage>
        <taxon>Bacteria</taxon>
        <taxon>Pseudomonadati</taxon>
        <taxon>Pseudomonadota</taxon>
        <taxon>Betaproteobacteria</taxon>
        <taxon>Neisseriales</taxon>
        <taxon>Neisseriaceae</taxon>
        <taxon>Neisseria</taxon>
    </lineage>
</organism>